<dbReference type="OrthoDB" id="695426at2759"/>
<keyword evidence="4" id="KW-1185">Reference proteome</keyword>
<dbReference type="EMBL" id="RWGY01000633">
    <property type="protein sequence ID" value="TVU00147.1"/>
    <property type="molecule type" value="Genomic_DNA"/>
</dbReference>
<feature type="non-terminal residue" evidence="3">
    <location>
        <position position="1"/>
    </location>
</feature>
<organism evidence="3 4">
    <name type="scientific">Eragrostis curvula</name>
    <name type="common">weeping love grass</name>
    <dbReference type="NCBI Taxonomy" id="38414"/>
    <lineage>
        <taxon>Eukaryota</taxon>
        <taxon>Viridiplantae</taxon>
        <taxon>Streptophyta</taxon>
        <taxon>Embryophyta</taxon>
        <taxon>Tracheophyta</taxon>
        <taxon>Spermatophyta</taxon>
        <taxon>Magnoliopsida</taxon>
        <taxon>Liliopsida</taxon>
        <taxon>Poales</taxon>
        <taxon>Poaceae</taxon>
        <taxon>PACMAD clade</taxon>
        <taxon>Chloridoideae</taxon>
        <taxon>Eragrostideae</taxon>
        <taxon>Eragrostidinae</taxon>
        <taxon>Eragrostis</taxon>
    </lineage>
</organism>
<accession>A0A5J9SMH1</accession>
<sequence>MDVERGWPCPSSPAASAALSMVLDNDDLLGEILLRLVFPTSLVRAALVCKQWLRAASDSAFLRRFRTLHPPRLLGLYVKTGSLGSSPRFVPAPHPPAELADEIRRAGSILDDASLGVSAISDCRNGRLLVELNNNPKPGDAVLSPLHPAGDVAVLPPRPFATSSNFCIRHISGITADGVVYAAVRRLDLLFQRVSHSFHELRDGTWHTLTSPPLIFPSRLLPAILISRPFNGMWKT</sequence>
<gene>
    <name evidence="3" type="ORF">EJB05_54457</name>
</gene>
<dbReference type="InterPro" id="IPR001810">
    <property type="entry name" value="F-box_dom"/>
</dbReference>
<dbReference type="PANTHER" id="PTHR33207">
    <property type="entry name" value="F-BOX DOMAIN CONTAINING PROTEIN-RELATED"/>
    <property type="match status" value="1"/>
</dbReference>
<evidence type="ECO:0000259" key="2">
    <source>
        <dbReference type="Pfam" id="PF23635"/>
    </source>
</evidence>
<evidence type="ECO:0000259" key="1">
    <source>
        <dbReference type="Pfam" id="PF12937"/>
    </source>
</evidence>
<reference evidence="3 4" key="1">
    <citation type="journal article" date="2019" name="Sci. Rep.">
        <title>A high-quality genome of Eragrostis curvula grass provides insights into Poaceae evolution and supports new strategies to enhance forage quality.</title>
        <authorList>
            <person name="Carballo J."/>
            <person name="Santos B.A.C.M."/>
            <person name="Zappacosta D."/>
            <person name="Garbus I."/>
            <person name="Selva J.P."/>
            <person name="Gallo C.A."/>
            <person name="Diaz A."/>
            <person name="Albertini E."/>
            <person name="Caccamo M."/>
            <person name="Echenique V."/>
        </authorList>
    </citation>
    <scope>NUCLEOTIDE SEQUENCE [LARGE SCALE GENOMIC DNA]</scope>
    <source>
        <strain evidence="4">cv. Victoria</strain>
        <tissue evidence="3">Leaf</tissue>
    </source>
</reference>
<dbReference type="SUPFAM" id="SSF81383">
    <property type="entry name" value="F-box domain"/>
    <property type="match status" value="1"/>
</dbReference>
<feature type="domain" description="F-box" evidence="1">
    <location>
        <begin position="26"/>
        <end position="64"/>
    </location>
</feature>
<protein>
    <submittedName>
        <fullName evidence="3">Uncharacterized protein</fullName>
    </submittedName>
</protein>
<dbReference type="AlphaFoldDB" id="A0A5J9SMH1"/>
<dbReference type="Gene3D" id="1.20.1280.50">
    <property type="match status" value="1"/>
</dbReference>
<comment type="caution">
    <text evidence="3">The sequence shown here is derived from an EMBL/GenBank/DDBJ whole genome shotgun (WGS) entry which is preliminary data.</text>
</comment>
<dbReference type="Gramene" id="TVU00147">
    <property type="protein sequence ID" value="TVU00147"/>
    <property type="gene ID" value="EJB05_54457"/>
</dbReference>
<dbReference type="Pfam" id="PF12937">
    <property type="entry name" value="F-box-like"/>
    <property type="match status" value="1"/>
</dbReference>
<dbReference type="InterPro" id="IPR056594">
    <property type="entry name" value="AT5G49610-like_b-prop"/>
</dbReference>
<name>A0A5J9SMH1_9POAL</name>
<dbReference type="Proteomes" id="UP000324897">
    <property type="component" value="Unassembled WGS sequence"/>
</dbReference>
<evidence type="ECO:0000313" key="4">
    <source>
        <dbReference type="Proteomes" id="UP000324897"/>
    </source>
</evidence>
<dbReference type="InterPro" id="IPR036047">
    <property type="entry name" value="F-box-like_dom_sf"/>
</dbReference>
<feature type="domain" description="F-box protein AT5G49610-like beta-propeller" evidence="2">
    <location>
        <begin position="120"/>
        <end position="211"/>
    </location>
</feature>
<evidence type="ECO:0000313" key="3">
    <source>
        <dbReference type="EMBL" id="TVU00147.1"/>
    </source>
</evidence>
<proteinExistence type="predicted"/>
<dbReference type="Pfam" id="PF23635">
    <property type="entry name" value="Beta-prop_AT5G49610-like"/>
    <property type="match status" value="1"/>
</dbReference>